<keyword evidence="5" id="KW-0804">Transcription</keyword>
<keyword evidence="4" id="KW-0238">DNA-binding</keyword>
<dbReference type="PANTHER" id="PTHR47416">
    <property type="entry name" value="BASIC-LEUCINE ZIPPER TRANSCRIPTION FACTOR F-RELATED"/>
    <property type="match status" value="1"/>
</dbReference>
<feature type="domain" description="BZIP" evidence="8">
    <location>
        <begin position="124"/>
        <end position="175"/>
    </location>
</feature>
<dbReference type="CDD" id="cd14686">
    <property type="entry name" value="bZIP"/>
    <property type="match status" value="1"/>
</dbReference>
<protein>
    <recommendedName>
        <fullName evidence="8">BZIP domain-containing protein</fullName>
    </recommendedName>
</protein>
<name>A0A7S3PHQ6_9STRA</name>
<gene>
    <name evidence="9" type="ORF">ASTO00021_LOCUS7924</name>
</gene>
<comment type="subcellular location">
    <subcellularLocation>
        <location evidence="1">Nucleus</location>
    </subcellularLocation>
</comment>
<keyword evidence="6" id="KW-0539">Nucleus</keyword>
<evidence type="ECO:0000256" key="2">
    <source>
        <dbReference type="ARBA" id="ARBA00007163"/>
    </source>
</evidence>
<dbReference type="InterPro" id="IPR004827">
    <property type="entry name" value="bZIP"/>
</dbReference>
<dbReference type="EMBL" id="HBIN01010591">
    <property type="protein sequence ID" value="CAE0437667.1"/>
    <property type="molecule type" value="Transcribed_RNA"/>
</dbReference>
<dbReference type="Gene3D" id="1.20.5.170">
    <property type="match status" value="1"/>
</dbReference>
<dbReference type="GO" id="GO:0005634">
    <property type="term" value="C:nucleus"/>
    <property type="evidence" value="ECO:0007669"/>
    <property type="project" value="UniProtKB-SubCell"/>
</dbReference>
<proteinExistence type="inferred from homology"/>
<dbReference type="PANTHER" id="PTHR47416:SF8">
    <property type="entry name" value="BASIC-LEUCINE ZIPPER TRANSCRIPTION FACTOR E-RELATED"/>
    <property type="match status" value="1"/>
</dbReference>
<evidence type="ECO:0000256" key="4">
    <source>
        <dbReference type="ARBA" id="ARBA00023125"/>
    </source>
</evidence>
<sequence length="261" mass="29338">MDMKLNHQNLPFNGANVVNTNGTIQTSNQTSQNPVSLLYYPQYGGLPTTTTSADQRQTQLLNAMKQLEARQHRTNQTLSPQLASPVNIMMPQSLNPAAILSMATANADESGKDNLKIDSAIEAESKRQKRLELNRRSAQLSRQRKKERLHELERTISKLTSENQELLRANESLKDIIKRKENKGKSDTESKDAGRFNEQTTDAIQNVLSSLLEENRVLKQKLESAQNSKTSMLNVGAKLLEKRKFIENGALQSVDPKKQKN</sequence>
<reference evidence="9" key="1">
    <citation type="submission" date="2021-01" db="EMBL/GenBank/DDBJ databases">
        <authorList>
            <person name="Corre E."/>
            <person name="Pelletier E."/>
            <person name="Niang G."/>
            <person name="Scheremetjew M."/>
            <person name="Finn R."/>
            <person name="Kale V."/>
            <person name="Holt S."/>
            <person name="Cochrane G."/>
            <person name="Meng A."/>
            <person name="Brown T."/>
            <person name="Cohen L."/>
        </authorList>
    </citation>
    <scope>NUCLEOTIDE SEQUENCE</scope>
    <source>
        <strain evidence="9">GSBS06</strain>
    </source>
</reference>
<dbReference type="GO" id="GO:0003700">
    <property type="term" value="F:DNA-binding transcription factor activity"/>
    <property type="evidence" value="ECO:0007669"/>
    <property type="project" value="InterPro"/>
</dbReference>
<dbReference type="PROSITE" id="PS50217">
    <property type="entry name" value="BZIP"/>
    <property type="match status" value="1"/>
</dbReference>
<evidence type="ECO:0000256" key="1">
    <source>
        <dbReference type="ARBA" id="ARBA00004123"/>
    </source>
</evidence>
<evidence type="ECO:0000256" key="5">
    <source>
        <dbReference type="ARBA" id="ARBA00023163"/>
    </source>
</evidence>
<keyword evidence="7" id="KW-0175">Coiled coil</keyword>
<evidence type="ECO:0000256" key="3">
    <source>
        <dbReference type="ARBA" id="ARBA00023015"/>
    </source>
</evidence>
<evidence type="ECO:0000259" key="8">
    <source>
        <dbReference type="PROSITE" id="PS50217"/>
    </source>
</evidence>
<dbReference type="SMART" id="SM00338">
    <property type="entry name" value="BRLZ"/>
    <property type="match status" value="1"/>
</dbReference>
<keyword evidence="3" id="KW-0805">Transcription regulation</keyword>
<dbReference type="SUPFAM" id="SSF57959">
    <property type="entry name" value="Leucine zipper domain"/>
    <property type="match status" value="1"/>
</dbReference>
<dbReference type="Pfam" id="PF00170">
    <property type="entry name" value="bZIP_1"/>
    <property type="match status" value="1"/>
</dbReference>
<evidence type="ECO:0000256" key="6">
    <source>
        <dbReference type="ARBA" id="ARBA00023242"/>
    </source>
</evidence>
<dbReference type="AlphaFoldDB" id="A0A7S3PHQ6"/>
<dbReference type="GO" id="GO:0003677">
    <property type="term" value="F:DNA binding"/>
    <property type="evidence" value="ECO:0007669"/>
    <property type="project" value="UniProtKB-KW"/>
</dbReference>
<accession>A0A7S3PHQ6</accession>
<evidence type="ECO:0000313" key="9">
    <source>
        <dbReference type="EMBL" id="CAE0437667.1"/>
    </source>
</evidence>
<organism evidence="9">
    <name type="scientific">Aplanochytrium stocchinoi</name>
    <dbReference type="NCBI Taxonomy" id="215587"/>
    <lineage>
        <taxon>Eukaryota</taxon>
        <taxon>Sar</taxon>
        <taxon>Stramenopiles</taxon>
        <taxon>Bigyra</taxon>
        <taxon>Labyrinthulomycetes</taxon>
        <taxon>Thraustochytrida</taxon>
        <taxon>Thraustochytriidae</taxon>
        <taxon>Aplanochytrium</taxon>
    </lineage>
</organism>
<dbReference type="InterPro" id="IPR046347">
    <property type="entry name" value="bZIP_sf"/>
</dbReference>
<evidence type="ECO:0000256" key="7">
    <source>
        <dbReference type="SAM" id="Coils"/>
    </source>
</evidence>
<feature type="coiled-coil region" evidence="7">
    <location>
        <begin position="123"/>
        <end position="183"/>
    </location>
</feature>
<comment type="similarity">
    <text evidence="2">Belongs to the bZIP family.</text>
</comment>